<gene>
    <name evidence="1" type="ordered locus">lpl0593</name>
</gene>
<name>Q5WYZ2_LEGPL</name>
<dbReference type="AlphaFoldDB" id="Q5WYZ2"/>
<proteinExistence type="predicted"/>
<dbReference type="LegioList" id="lpl0593"/>
<dbReference type="KEGG" id="lpf:lpl0593"/>
<organism evidence="1 2">
    <name type="scientific">Legionella pneumophila (strain Lens)</name>
    <dbReference type="NCBI Taxonomy" id="297245"/>
    <lineage>
        <taxon>Bacteria</taxon>
        <taxon>Pseudomonadati</taxon>
        <taxon>Pseudomonadota</taxon>
        <taxon>Gammaproteobacteria</taxon>
        <taxon>Legionellales</taxon>
        <taxon>Legionellaceae</taxon>
        <taxon>Legionella</taxon>
    </lineage>
</organism>
<dbReference type="HOGENOM" id="CLU_3119316_0_0_6"/>
<accession>Q5WYZ2</accession>
<dbReference type="EMBL" id="CR628337">
    <property type="protein sequence ID" value="CAH14826.1"/>
    <property type="molecule type" value="Genomic_DNA"/>
</dbReference>
<evidence type="ECO:0000313" key="1">
    <source>
        <dbReference type="EMBL" id="CAH14826.1"/>
    </source>
</evidence>
<dbReference type="Proteomes" id="UP000002517">
    <property type="component" value="Chromosome"/>
</dbReference>
<dbReference type="RefSeq" id="WP_011214783.1">
    <property type="nucleotide sequence ID" value="NC_006369.1"/>
</dbReference>
<reference evidence="1 2" key="1">
    <citation type="journal article" date="2004" name="Nat. Genet.">
        <title>Evidence in the Legionella pneumophila genome for exploitation of host cell functions and high genome plasticity.</title>
        <authorList>
            <person name="Cazalet C."/>
            <person name="Rusniok C."/>
            <person name="Bruggemann H."/>
            <person name="Zidane N."/>
            <person name="Magnier A."/>
            <person name="Ma L."/>
            <person name="Tichit M."/>
            <person name="Jarraud S."/>
            <person name="Bouchier C."/>
            <person name="Vandenesch F."/>
            <person name="Kunst F."/>
            <person name="Etienne J."/>
            <person name="Glaser P."/>
            <person name="Buchrieser C."/>
        </authorList>
    </citation>
    <scope>NUCLEOTIDE SEQUENCE [LARGE SCALE GENOMIC DNA]</scope>
    <source>
        <strain evidence="1 2">Lens</strain>
    </source>
</reference>
<protein>
    <submittedName>
        <fullName evidence="1">Uncharacterized protein</fullName>
    </submittedName>
</protein>
<sequence length="50" mass="5746">MSINKIEEDRDTSSDLEMKAKMHLVHRMDKAGPLTVKDVHILINKLSKDL</sequence>
<evidence type="ECO:0000313" key="2">
    <source>
        <dbReference type="Proteomes" id="UP000002517"/>
    </source>
</evidence>